<dbReference type="Proteomes" id="UP000886998">
    <property type="component" value="Unassembled WGS sequence"/>
</dbReference>
<organism evidence="1 2">
    <name type="scientific">Trichonephila inaurata madagascariensis</name>
    <dbReference type="NCBI Taxonomy" id="2747483"/>
    <lineage>
        <taxon>Eukaryota</taxon>
        <taxon>Metazoa</taxon>
        <taxon>Ecdysozoa</taxon>
        <taxon>Arthropoda</taxon>
        <taxon>Chelicerata</taxon>
        <taxon>Arachnida</taxon>
        <taxon>Araneae</taxon>
        <taxon>Araneomorphae</taxon>
        <taxon>Entelegynae</taxon>
        <taxon>Araneoidea</taxon>
        <taxon>Nephilidae</taxon>
        <taxon>Trichonephila</taxon>
        <taxon>Trichonephila inaurata</taxon>
    </lineage>
</organism>
<proteinExistence type="predicted"/>
<protein>
    <submittedName>
        <fullName evidence="1">Uncharacterized protein</fullName>
    </submittedName>
</protein>
<dbReference type="AlphaFoldDB" id="A0A8X7CNN2"/>
<dbReference type="OrthoDB" id="6447083at2759"/>
<gene>
    <name evidence="1" type="ORF">TNIN_41511</name>
</gene>
<accession>A0A8X7CNN2</accession>
<evidence type="ECO:0000313" key="2">
    <source>
        <dbReference type="Proteomes" id="UP000886998"/>
    </source>
</evidence>
<comment type="caution">
    <text evidence="1">The sequence shown here is derived from an EMBL/GenBank/DDBJ whole genome shotgun (WGS) entry which is preliminary data.</text>
</comment>
<dbReference type="EMBL" id="BMAV01018297">
    <property type="protein sequence ID" value="GFY70492.1"/>
    <property type="molecule type" value="Genomic_DNA"/>
</dbReference>
<keyword evidence="2" id="KW-1185">Reference proteome</keyword>
<sequence length="293" mass="34284">MYDNSLNVNNTLDKLCDQIEHTELYDSDEENVMETDFSYNYTSLVRFLVLESSVPATISRELLSELNDMNMPQFFGIESVVEIFGDIFGPYFNEILESIKDEMDSFEMECATSILSRCVILASEPSMFTFLLVAAFLNRVIFESINEFGCFRILPISEFCFEVLYKRLFHTVFVSERAYEYMFSYFETFRKETPDPTLEEFQETRLGQFYTYVIKKCVEANIDASFTLTDSEEEMYHDICSLHISPVCGTWMSHKFDKGMNSYIETDEVDKVIMCDICQSKCYSYLDIIEDFC</sequence>
<evidence type="ECO:0000313" key="1">
    <source>
        <dbReference type="EMBL" id="GFY70492.1"/>
    </source>
</evidence>
<name>A0A8X7CNN2_9ARAC</name>
<reference evidence="1" key="1">
    <citation type="submission" date="2020-08" db="EMBL/GenBank/DDBJ databases">
        <title>Multicomponent nature underlies the extraordinary mechanical properties of spider dragline silk.</title>
        <authorList>
            <person name="Kono N."/>
            <person name="Nakamura H."/>
            <person name="Mori M."/>
            <person name="Yoshida Y."/>
            <person name="Ohtoshi R."/>
            <person name="Malay A.D."/>
            <person name="Moran D.A.P."/>
            <person name="Tomita M."/>
            <person name="Numata K."/>
            <person name="Arakawa K."/>
        </authorList>
    </citation>
    <scope>NUCLEOTIDE SEQUENCE</scope>
</reference>